<keyword evidence="2" id="KW-1185">Reference proteome</keyword>
<evidence type="ECO:0000313" key="2">
    <source>
        <dbReference type="Proteomes" id="UP000325081"/>
    </source>
</evidence>
<dbReference type="Proteomes" id="UP000325081">
    <property type="component" value="Unassembled WGS sequence"/>
</dbReference>
<keyword evidence="1" id="KW-0067">ATP-binding</keyword>
<gene>
    <name evidence="1" type="ORF">STAS_05515</name>
</gene>
<name>A0A5A7PB37_STRAF</name>
<dbReference type="GO" id="GO:0004386">
    <property type="term" value="F:helicase activity"/>
    <property type="evidence" value="ECO:0007669"/>
    <property type="project" value="UniProtKB-KW"/>
</dbReference>
<proteinExistence type="predicted"/>
<organism evidence="1 2">
    <name type="scientific">Striga asiatica</name>
    <name type="common">Asiatic witchweed</name>
    <name type="synonym">Buchnera asiatica</name>
    <dbReference type="NCBI Taxonomy" id="4170"/>
    <lineage>
        <taxon>Eukaryota</taxon>
        <taxon>Viridiplantae</taxon>
        <taxon>Streptophyta</taxon>
        <taxon>Embryophyta</taxon>
        <taxon>Tracheophyta</taxon>
        <taxon>Spermatophyta</taxon>
        <taxon>Magnoliopsida</taxon>
        <taxon>eudicotyledons</taxon>
        <taxon>Gunneridae</taxon>
        <taxon>Pentapetalae</taxon>
        <taxon>asterids</taxon>
        <taxon>lamiids</taxon>
        <taxon>Lamiales</taxon>
        <taxon>Orobanchaceae</taxon>
        <taxon>Buchnereae</taxon>
        <taxon>Striga</taxon>
    </lineage>
</organism>
<keyword evidence="1" id="KW-0347">Helicase</keyword>
<protein>
    <submittedName>
        <fullName evidence="1">ATP-dependent DNA helicase PcrA</fullName>
    </submittedName>
</protein>
<keyword evidence="1" id="KW-0378">Hydrolase</keyword>
<dbReference type="EMBL" id="BKCP01004113">
    <property type="protein sequence ID" value="GER29637.1"/>
    <property type="molecule type" value="Genomic_DNA"/>
</dbReference>
<accession>A0A5A7PB37</accession>
<sequence>MIPVQKDFEFNRRQTLITSLENQLNAFLPSLKTFAHTKKMNALTFLSYVVRLTARVFLYAIVVRYLKLHARAFVLTAVGQDLTCSASASIKLVDVASKQSIEADWAVKKPTNPHYFPPVKIDWGRRRGI</sequence>
<comment type="caution">
    <text evidence="1">The sequence shown here is derived from an EMBL/GenBank/DDBJ whole genome shotgun (WGS) entry which is preliminary data.</text>
</comment>
<reference evidence="2" key="1">
    <citation type="journal article" date="2019" name="Curr. Biol.">
        <title>Genome Sequence of Striga asiatica Provides Insight into the Evolution of Plant Parasitism.</title>
        <authorList>
            <person name="Yoshida S."/>
            <person name="Kim S."/>
            <person name="Wafula E.K."/>
            <person name="Tanskanen J."/>
            <person name="Kim Y.M."/>
            <person name="Honaas L."/>
            <person name="Yang Z."/>
            <person name="Spallek T."/>
            <person name="Conn C.E."/>
            <person name="Ichihashi Y."/>
            <person name="Cheong K."/>
            <person name="Cui S."/>
            <person name="Der J.P."/>
            <person name="Gundlach H."/>
            <person name="Jiao Y."/>
            <person name="Hori C."/>
            <person name="Ishida J.K."/>
            <person name="Kasahara H."/>
            <person name="Kiba T."/>
            <person name="Kim M.S."/>
            <person name="Koo N."/>
            <person name="Laohavisit A."/>
            <person name="Lee Y.H."/>
            <person name="Lumba S."/>
            <person name="McCourt P."/>
            <person name="Mortimer J.C."/>
            <person name="Mutuku J.M."/>
            <person name="Nomura T."/>
            <person name="Sasaki-Sekimoto Y."/>
            <person name="Seto Y."/>
            <person name="Wang Y."/>
            <person name="Wakatake T."/>
            <person name="Sakakibara H."/>
            <person name="Demura T."/>
            <person name="Yamaguchi S."/>
            <person name="Yoneyama K."/>
            <person name="Manabe R.I."/>
            <person name="Nelson D.C."/>
            <person name="Schulman A.H."/>
            <person name="Timko M.P."/>
            <person name="dePamphilis C.W."/>
            <person name="Choi D."/>
            <person name="Shirasu K."/>
        </authorList>
    </citation>
    <scope>NUCLEOTIDE SEQUENCE [LARGE SCALE GENOMIC DNA]</scope>
    <source>
        <strain evidence="2">cv. UVA1</strain>
    </source>
</reference>
<dbReference type="AlphaFoldDB" id="A0A5A7PB37"/>
<evidence type="ECO:0000313" key="1">
    <source>
        <dbReference type="EMBL" id="GER29637.1"/>
    </source>
</evidence>
<keyword evidence="1" id="KW-0547">Nucleotide-binding</keyword>